<proteinExistence type="predicted"/>
<dbReference type="AlphaFoldDB" id="A0AAN0WAD1"/>
<evidence type="ECO:0000313" key="2">
    <source>
        <dbReference type="Proteomes" id="UP000032024"/>
    </source>
</evidence>
<protein>
    <submittedName>
        <fullName evidence="1">Uncharacterized protein</fullName>
    </submittedName>
</protein>
<organism evidence="1 2">
    <name type="scientific">Heyndrickxia coagulans</name>
    <name type="common">Weizmannia coagulans</name>
    <dbReference type="NCBI Taxonomy" id="1398"/>
    <lineage>
        <taxon>Bacteria</taxon>
        <taxon>Bacillati</taxon>
        <taxon>Bacillota</taxon>
        <taxon>Bacilli</taxon>
        <taxon>Bacillales</taxon>
        <taxon>Bacillaceae</taxon>
        <taxon>Heyndrickxia</taxon>
    </lineage>
</organism>
<name>A0AAN0WAD1_HEYCO</name>
<accession>A0AAN0WAD1</accession>
<sequence length="52" mass="6442">MKKAVRDHYAWFLTAFLHFVFFHTKARKFFRVFYKKPLTEKCMNDMIHISDV</sequence>
<dbReference type="EMBL" id="CP010525">
    <property type="protein sequence ID" value="AJO20986.1"/>
    <property type="molecule type" value="Genomic_DNA"/>
</dbReference>
<reference evidence="2" key="1">
    <citation type="submission" date="2015-01" db="EMBL/GenBank/DDBJ databases">
        <title>Comparative genome analysis of Bacillus coagulans HM-08, Clostridium butyricum HM-68, Bacillus subtilis HM-66 and Bacillus paralicheniformis BL-09.</title>
        <authorList>
            <person name="Zhang H."/>
        </authorList>
    </citation>
    <scope>NUCLEOTIDE SEQUENCE [LARGE SCALE GENOMIC DNA]</scope>
    <source>
        <strain evidence="2">HM-08</strain>
    </source>
</reference>
<dbReference type="Proteomes" id="UP000032024">
    <property type="component" value="Chromosome"/>
</dbReference>
<gene>
    <name evidence="1" type="ORF">SB48_HM08orf00289</name>
</gene>
<keyword evidence="2" id="KW-1185">Reference proteome</keyword>
<evidence type="ECO:0000313" key="1">
    <source>
        <dbReference type="EMBL" id="AJO20986.1"/>
    </source>
</evidence>